<sequence length="76" mass="9015">MVNCYSKPLTELEADLVDMYRILPESYRQSVFDLVHYKYTRIVEDGETSIRLINVFRHEQQALKGKKYLTSSRQSL</sequence>
<accession>A0A644X5J5</accession>
<dbReference type="AlphaFoldDB" id="A0A644X5J5"/>
<reference evidence="1" key="1">
    <citation type="submission" date="2019-08" db="EMBL/GenBank/DDBJ databases">
        <authorList>
            <person name="Kucharzyk K."/>
            <person name="Murdoch R.W."/>
            <person name="Higgins S."/>
            <person name="Loffler F."/>
        </authorList>
    </citation>
    <scope>NUCLEOTIDE SEQUENCE</scope>
</reference>
<evidence type="ECO:0000313" key="1">
    <source>
        <dbReference type="EMBL" id="MPM11432.1"/>
    </source>
</evidence>
<comment type="caution">
    <text evidence="1">The sequence shown here is derived from an EMBL/GenBank/DDBJ whole genome shotgun (WGS) entry which is preliminary data.</text>
</comment>
<gene>
    <name evidence="1" type="ORF">SDC9_57776</name>
</gene>
<name>A0A644X5J5_9ZZZZ</name>
<proteinExistence type="predicted"/>
<organism evidence="1">
    <name type="scientific">bioreactor metagenome</name>
    <dbReference type="NCBI Taxonomy" id="1076179"/>
    <lineage>
        <taxon>unclassified sequences</taxon>
        <taxon>metagenomes</taxon>
        <taxon>ecological metagenomes</taxon>
    </lineage>
</organism>
<dbReference type="EMBL" id="VSSQ01001830">
    <property type="protein sequence ID" value="MPM11432.1"/>
    <property type="molecule type" value="Genomic_DNA"/>
</dbReference>
<protein>
    <submittedName>
        <fullName evidence="1">Uncharacterized protein</fullName>
    </submittedName>
</protein>